<dbReference type="GO" id="GO:0004792">
    <property type="term" value="F:thiosulfate-cyanide sulfurtransferase activity"/>
    <property type="evidence" value="ECO:0007669"/>
    <property type="project" value="InterPro"/>
</dbReference>
<evidence type="ECO:0000256" key="1">
    <source>
        <dbReference type="ARBA" id="ARBA00022679"/>
    </source>
</evidence>
<dbReference type="InterPro" id="IPR001763">
    <property type="entry name" value="Rhodanese-like_dom"/>
</dbReference>
<dbReference type="HOGENOM" id="CLU_2105377_0_0_11"/>
<dbReference type="AlphaFoldDB" id="F8AX84"/>
<dbReference type="PROSITE" id="PS50206">
    <property type="entry name" value="RHODANESE_3"/>
    <property type="match status" value="1"/>
</dbReference>
<dbReference type="InterPro" id="IPR001307">
    <property type="entry name" value="Thiosulphate_STrfase_CS"/>
</dbReference>
<dbReference type="EMBL" id="CP002801">
    <property type="protein sequence ID" value="AEH08433.1"/>
    <property type="molecule type" value="Genomic_DNA"/>
</dbReference>
<dbReference type="PANTHER" id="PTHR11364:SF27">
    <property type="entry name" value="SULFURTRANSFERASE"/>
    <property type="match status" value="1"/>
</dbReference>
<dbReference type="eggNOG" id="COG2897">
    <property type="taxonomic scope" value="Bacteria"/>
</dbReference>
<dbReference type="Proteomes" id="UP000001549">
    <property type="component" value="Chromosome"/>
</dbReference>
<gene>
    <name evidence="4" type="ordered locus">FsymDg_0927</name>
</gene>
<organism evidence="4 5">
    <name type="scientific">Candidatus Protofrankia datiscae</name>
    <dbReference type="NCBI Taxonomy" id="2716812"/>
    <lineage>
        <taxon>Bacteria</taxon>
        <taxon>Bacillati</taxon>
        <taxon>Actinomycetota</taxon>
        <taxon>Actinomycetes</taxon>
        <taxon>Frankiales</taxon>
        <taxon>Frankiaceae</taxon>
        <taxon>Protofrankia</taxon>
    </lineage>
</organism>
<reference evidence="4 5" key="1">
    <citation type="submission" date="2011-05" db="EMBL/GenBank/DDBJ databases">
        <title>Complete sequence of chromosome of Frankia symbiont of Datisca glomerata.</title>
        <authorList>
            <consortium name="US DOE Joint Genome Institute"/>
            <person name="Lucas S."/>
            <person name="Han J."/>
            <person name="Lapidus A."/>
            <person name="Cheng J.-F."/>
            <person name="Goodwin L."/>
            <person name="Pitluck S."/>
            <person name="Peters L."/>
            <person name="Mikhailova N."/>
            <person name="Chertkov O."/>
            <person name="Teshima H."/>
            <person name="Han C."/>
            <person name="Tapia R."/>
            <person name="Land M."/>
            <person name="Hauser L."/>
            <person name="Kyrpides N."/>
            <person name="Ivanova N."/>
            <person name="Pagani I."/>
            <person name="Berry A."/>
            <person name="Pawlowski K."/>
            <person name="Persson T."/>
            <person name="Vanden Heuvel B."/>
            <person name="Benson D."/>
            <person name="Woyke T."/>
        </authorList>
    </citation>
    <scope>NUCLEOTIDE SEQUENCE [LARGE SCALE GENOMIC DNA]</scope>
    <source>
        <strain evidence="5">4085684</strain>
    </source>
</reference>
<dbReference type="STRING" id="656024.FsymDg_0927"/>
<evidence type="ECO:0000313" key="5">
    <source>
        <dbReference type="Proteomes" id="UP000001549"/>
    </source>
</evidence>
<feature type="domain" description="Rhodanese" evidence="3">
    <location>
        <begin position="55"/>
        <end position="110"/>
    </location>
</feature>
<accession>F8AX84</accession>
<dbReference type="Gene3D" id="3.40.250.10">
    <property type="entry name" value="Rhodanese-like domain"/>
    <property type="match status" value="1"/>
</dbReference>
<evidence type="ECO:0000256" key="2">
    <source>
        <dbReference type="ARBA" id="ARBA00022737"/>
    </source>
</evidence>
<proteinExistence type="predicted"/>
<dbReference type="PROSITE" id="PS00380">
    <property type="entry name" value="RHODANESE_1"/>
    <property type="match status" value="1"/>
</dbReference>
<evidence type="ECO:0000313" key="4">
    <source>
        <dbReference type="EMBL" id="AEH08433.1"/>
    </source>
</evidence>
<dbReference type="KEGG" id="fsy:FsymDg_0927"/>
<dbReference type="SUPFAM" id="SSF52821">
    <property type="entry name" value="Rhodanese/Cell cycle control phosphatase"/>
    <property type="match status" value="1"/>
</dbReference>
<keyword evidence="1 4" id="KW-0808">Transferase</keyword>
<keyword evidence="2" id="KW-0677">Repeat</keyword>
<keyword evidence="5" id="KW-1185">Reference proteome</keyword>
<dbReference type="PANTHER" id="PTHR11364">
    <property type="entry name" value="THIOSULFATE SULFERTANSFERASE"/>
    <property type="match status" value="1"/>
</dbReference>
<sequence length="115" mass="11854">MCDVILAGVSRPLSPLIDAAALAARLGDPALRVFDATAHISRPPGVKGLQVASGRPDYERAHIPGAAFVDLAGELSDPDAELPFTLPDAERFAAAAGRLSIGTDSEVVVYAHLPG</sequence>
<name>F8AX84_9ACTN</name>
<dbReference type="InterPro" id="IPR045078">
    <property type="entry name" value="TST/MPST-like"/>
</dbReference>
<dbReference type="RefSeq" id="WP_013872411.1">
    <property type="nucleotide sequence ID" value="NC_015656.1"/>
</dbReference>
<protein>
    <submittedName>
        <fullName evidence="4">Thiosulfate sulfurtransferase</fullName>
    </submittedName>
</protein>
<evidence type="ECO:0000259" key="3">
    <source>
        <dbReference type="PROSITE" id="PS50206"/>
    </source>
</evidence>
<dbReference type="InterPro" id="IPR036873">
    <property type="entry name" value="Rhodanese-like_dom_sf"/>
</dbReference>